<feature type="compositionally biased region" description="Low complexity" evidence="6">
    <location>
        <begin position="396"/>
        <end position="409"/>
    </location>
</feature>
<feature type="DNA-binding region" description="Homeobox" evidence="5">
    <location>
        <begin position="225"/>
        <end position="287"/>
    </location>
</feature>
<dbReference type="PROSITE" id="PS50157">
    <property type="entry name" value="ZINC_FINGER_C2H2_2"/>
    <property type="match status" value="1"/>
</dbReference>
<dbReference type="GO" id="GO:0008270">
    <property type="term" value="F:zinc ion binding"/>
    <property type="evidence" value="ECO:0007669"/>
    <property type="project" value="UniProtKB-KW"/>
</dbReference>
<evidence type="ECO:0008006" key="11">
    <source>
        <dbReference type="Google" id="ProtNLM"/>
    </source>
</evidence>
<dbReference type="InterPro" id="IPR050224">
    <property type="entry name" value="TALE_homeobox"/>
</dbReference>
<feature type="compositionally biased region" description="Low complexity" evidence="6">
    <location>
        <begin position="371"/>
        <end position="383"/>
    </location>
</feature>
<dbReference type="AlphaFoldDB" id="A0A4V3UPV8"/>
<sequence>MENDRLHWDPLQTPLSLGLQAGPSGGSVIPDLNDVNSWTGEELLLDWDGLYHPELYNSTTTTASASVTTSSAEYGPQEVQWASQPWMTATTIPQPLEGLPMQPLDTNPGVDVAHSLFQRPLTDVSQWLDGAYCPPNPCTYCRRHRLQCLIIRTTAANPNPVTSCSSCVALFRECSLAQGEKRKASGFETLSPVLGHLHGLREICEDIPAGCEYRPPTIPDETKPRELESKQFVRKGTRVLRAWFLQNQARPYPTEDEKAQLMHETGFSRQRISTWFANARRRQKQKRIQQQPSLNGSSLPVRTHRAGSPMPIMSWTSMTPLERWQASPPEDDPVPESAIRDAISSAGPDDWDPSSHDELFSFINFAEPEPESQTSTSSHLDSSADGGFGSKRSDASSDSVSSTWSHQSDGGVPLPFPRRPSHLRHRSSSSRLRPPSSTPSYQCTFCPRSFKKKNDWTRHESSIHLPLDVWICTPSLFDLEPYLLEPSKSTSASTSRHEPKHKPESGSRSGPESESCHFCNHPSPTHTSEHDFHVCSETPRSQRSFPRKDHLWQHLRKFHGCTKLPVPDLDAWRSSCRDRVRSRCGFCGTALASWDERADHLARHFREGWRMEEWLGDWGFEDDVQTVLRRAVVPAMRMSGRNGT</sequence>
<gene>
    <name evidence="9" type="ORF">EYZ11_004561</name>
</gene>
<dbReference type="CDD" id="cd00086">
    <property type="entry name" value="homeodomain"/>
    <property type="match status" value="1"/>
</dbReference>
<feature type="compositionally biased region" description="Basic and acidic residues" evidence="6">
    <location>
        <begin position="495"/>
        <end position="505"/>
    </location>
</feature>
<dbReference type="STRING" id="1220188.A0A4V3UPV8"/>
<dbReference type="PROSITE" id="PS50071">
    <property type="entry name" value="HOMEOBOX_2"/>
    <property type="match status" value="1"/>
</dbReference>
<dbReference type="InterPro" id="IPR009057">
    <property type="entry name" value="Homeodomain-like_sf"/>
</dbReference>
<dbReference type="Gene3D" id="1.10.10.60">
    <property type="entry name" value="Homeodomain-like"/>
    <property type="match status" value="1"/>
</dbReference>
<keyword evidence="10" id="KW-1185">Reference proteome</keyword>
<feature type="region of interest" description="Disordered" evidence="6">
    <location>
        <begin position="369"/>
        <end position="440"/>
    </location>
</feature>
<dbReference type="SMART" id="SM00389">
    <property type="entry name" value="HOX"/>
    <property type="match status" value="1"/>
</dbReference>
<evidence type="ECO:0000256" key="1">
    <source>
        <dbReference type="ARBA" id="ARBA00023125"/>
    </source>
</evidence>
<dbReference type="EMBL" id="SOSA01000134">
    <property type="protein sequence ID" value="THC95964.1"/>
    <property type="molecule type" value="Genomic_DNA"/>
</dbReference>
<dbReference type="PANTHER" id="PTHR11850">
    <property type="entry name" value="HOMEOBOX PROTEIN TRANSCRIPTION FACTORS"/>
    <property type="match status" value="1"/>
</dbReference>
<keyword evidence="4" id="KW-0862">Zinc</keyword>
<feature type="domain" description="C2H2-type" evidence="8">
    <location>
        <begin position="441"/>
        <end position="464"/>
    </location>
</feature>
<dbReference type="Proteomes" id="UP000308092">
    <property type="component" value="Unassembled WGS sequence"/>
</dbReference>
<name>A0A4V3UPV8_9EURO</name>
<dbReference type="InterPro" id="IPR001356">
    <property type="entry name" value="HD"/>
</dbReference>
<evidence type="ECO:0000256" key="5">
    <source>
        <dbReference type="PROSITE-ProRule" id="PRU00108"/>
    </source>
</evidence>
<evidence type="ECO:0000256" key="4">
    <source>
        <dbReference type="PROSITE-ProRule" id="PRU00042"/>
    </source>
</evidence>
<dbReference type="InterPro" id="IPR013087">
    <property type="entry name" value="Znf_C2H2_type"/>
</dbReference>
<comment type="caution">
    <text evidence="9">The sequence shown here is derived from an EMBL/GenBank/DDBJ whole genome shotgun (WGS) entry which is preliminary data.</text>
</comment>
<dbReference type="SUPFAM" id="SSF46689">
    <property type="entry name" value="Homeodomain-like"/>
    <property type="match status" value="1"/>
</dbReference>
<proteinExistence type="predicted"/>
<feature type="compositionally biased region" description="Basic residues" evidence="6">
    <location>
        <begin position="419"/>
        <end position="428"/>
    </location>
</feature>
<keyword evidence="4" id="KW-0863">Zinc-finger</keyword>
<feature type="compositionally biased region" description="Low complexity" evidence="6">
    <location>
        <begin position="429"/>
        <end position="440"/>
    </location>
</feature>
<evidence type="ECO:0000313" key="10">
    <source>
        <dbReference type="Proteomes" id="UP000308092"/>
    </source>
</evidence>
<comment type="subcellular location">
    <subcellularLocation>
        <location evidence="5">Nucleus</location>
    </subcellularLocation>
</comment>
<dbReference type="PROSITE" id="PS00028">
    <property type="entry name" value="ZINC_FINGER_C2H2_1"/>
    <property type="match status" value="1"/>
</dbReference>
<evidence type="ECO:0000256" key="6">
    <source>
        <dbReference type="SAM" id="MobiDB-lite"/>
    </source>
</evidence>
<evidence type="ECO:0000313" key="9">
    <source>
        <dbReference type="EMBL" id="THC95964.1"/>
    </source>
</evidence>
<evidence type="ECO:0000256" key="2">
    <source>
        <dbReference type="ARBA" id="ARBA00023155"/>
    </source>
</evidence>
<dbReference type="InterPro" id="IPR008422">
    <property type="entry name" value="KN_HD"/>
</dbReference>
<dbReference type="VEuPathDB" id="FungiDB:EYZ11_004561"/>
<feature type="region of interest" description="Disordered" evidence="6">
    <location>
        <begin position="279"/>
        <end position="314"/>
    </location>
</feature>
<accession>A0A4V3UPV8</accession>
<keyword evidence="3 5" id="KW-0539">Nucleus</keyword>
<evidence type="ECO:0000256" key="3">
    <source>
        <dbReference type="ARBA" id="ARBA00023242"/>
    </source>
</evidence>
<reference evidence="9 10" key="1">
    <citation type="submission" date="2019-03" db="EMBL/GenBank/DDBJ databases">
        <title>The genome sequence of a newly discovered highly antifungal drug resistant Aspergillus species, Aspergillus tanneri NIH 1004.</title>
        <authorList>
            <person name="Mounaud S."/>
            <person name="Singh I."/>
            <person name="Joardar V."/>
            <person name="Pakala S."/>
            <person name="Pakala S."/>
            <person name="Venepally P."/>
            <person name="Hoover J."/>
            <person name="Nierman W."/>
            <person name="Chung J."/>
            <person name="Losada L."/>
        </authorList>
    </citation>
    <scope>NUCLEOTIDE SEQUENCE [LARGE SCALE GENOMIC DNA]</scope>
    <source>
        <strain evidence="9 10">NIH1004</strain>
    </source>
</reference>
<keyword evidence="4" id="KW-0479">Metal-binding</keyword>
<organism evidence="9 10">
    <name type="scientific">Aspergillus tanneri</name>
    <dbReference type="NCBI Taxonomy" id="1220188"/>
    <lineage>
        <taxon>Eukaryota</taxon>
        <taxon>Fungi</taxon>
        <taxon>Dikarya</taxon>
        <taxon>Ascomycota</taxon>
        <taxon>Pezizomycotina</taxon>
        <taxon>Eurotiomycetes</taxon>
        <taxon>Eurotiomycetidae</taxon>
        <taxon>Eurotiales</taxon>
        <taxon>Aspergillaceae</taxon>
        <taxon>Aspergillus</taxon>
        <taxon>Aspergillus subgen. Circumdati</taxon>
    </lineage>
</organism>
<dbReference type="GO" id="GO:0006355">
    <property type="term" value="P:regulation of DNA-templated transcription"/>
    <property type="evidence" value="ECO:0007669"/>
    <property type="project" value="InterPro"/>
</dbReference>
<evidence type="ECO:0000259" key="8">
    <source>
        <dbReference type="PROSITE" id="PS50157"/>
    </source>
</evidence>
<evidence type="ECO:0000259" key="7">
    <source>
        <dbReference type="PROSITE" id="PS50071"/>
    </source>
</evidence>
<dbReference type="GO" id="GO:0005634">
    <property type="term" value="C:nucleus"/>
    <property type="evidence" value="ECO:0007669"/>
    <property type="project" value="UniProtKB-SubCell"/>
</dbReference>
<feature type="domain" description="Homeobox" evidence="7">
    <location>
        <begin position="223"/>
        <end position="286"/>
    </location>
</feature>
<keyword evidence="1 5" id="KW-0238">DNA-binding</keyword>
<protein>
    <recommendedName>
        <fullName evidence="11">Homeobox and C2H2 transcription factor</fullName>
    </recommendedName>
</protein>
<keyword evidence="2 5" id="KW-0371">Homeobox</keyword>
<feature type="region of interest" description="Disordered" evidence="6">
    <location>
        <begin position="488"/>
        <end position="517"/>
    </location>
</feature>
<dbReference type="SMART" id="SM00355">
    <property type="entry name" value="ZnF_C2H2"/>
    <property type="match status" value="3"/>
</dbReference>
<dbReference type="Pfam" id="PF05920">
    <property type="entry name" value="Homeobox_KN"/>
    <property type="match status" value="1"/>
</dbReference>
<dbReference type="GO" id="GO:0003677">
    <property type="term" value="F:DNA binding"/>
    <property type="evidence" value="ECO:0007669"/>
    <property type="project" value="UniProtKB-UniRule"/>
</dbReference>